<dbReference type="SUPFAM" id="SSF46785">
    <property type="entry name" value="Winged helix' DNA-binding domain"/>
    <property type="match status" value="1"/>
</dbReference>
<dbReference type="Pfam" id="PF00027">
    <property type="entry name" value="cNMP_binding"/>
    <property type="match status" value="1"/>
</dbReference>
<feature type="domain" description="Cyclic nucleotide-binding" evidence="4">
    <location>
        <begin position="18"/>
        <end position="112"/>
    </location>
</feature>
<dbReference type="PANTHER" id="PTHR24567">
    <property type="entry name" value="CRP FAMILY TRANSCRIPTIONAL REGULATORY PROTEIN"/>
    <property type="match status" value="1"/>
</dbReference>
<dbReference type="PROSITE" id="PS50042">
    <property type="entry name" value="CNMP_BINDING_3"/>
    <property type="match status" value="1"/>
</dbReference>
<dbReference type="SUPFAM" id="SSF51206">
    <property type="entry name" value="cAMP-binding domain-like"/>
    <property type="match status" value="1"/>
</dbReference>
<dbReference type="PANTHER" id="PTHR24567:SF74">
    <property type="entry name" value="HTH-TYPE TRANSCRIPTIONAL REGULATOR ARCR"/>
    <property type="match status" value="1"/>
</dbReference>
<dbReference type="Pfam" id="PF13545">
    <property type="entry name" value="HTH_Crp_2"/>
    <property type="match status" value="1"/>
</dbReference>
<dbReference type="GO" id="GO:0003677">
    <property type="term" value="F:DNA binding"/>
    <property type="evidence" value="ECO:0007669"/>
    <property type="project" value="UniProtKB-KW"/>
</dbReference>
<reference evidence="6 7" key="1">
    <citation type="submission" date="2018-08" db="EMBL/GenBank/DDBJ databases">
        <title>Sequencing the genomes of 1000 actinobacteria strains.</title>
        <authorList>
            <person name="Klenk H.-P."/>
        </authorList>
    </citation>
    <scope>NUCLEOTIDE SEQUENCE [LARGE SCALE GENOMIC DNA]</scope>
    <source>
        <strain evidence="6 7">DSM 44099</strain>
    </source>
</reference>
<keyword evidence="1" id="KW-0805">Transcription regulation</keyword>
<dbReference type="GO" id="GO:0005829">
    <property type="term" value="C:cytosol"/>
    <property type="evidence" value="ECO:0007669"/>
    <property type="project" value="TreeGrafter"/>
</dbReference>
<dbReference type="RefSeq" id="WP_116073362.1">
    <property type="nucleotide sequence ID" value="NZ_BONB01000093.1"/>
</dbReference>
<dbReference type="AlphaFoldDB" id="A0A3D9ZW64"/>
<dbReference type="OrthoDB" id="892842at2"/>
<feature type="domain" description="HTH crp-type" evidence="5">
    <location>
        <begin position="152"/>
        <end position="218"/>
    </location>
</feature>
<evidence type="ECO:0000256" key="1">
    <source>
        <dbReference type="ARBA" id="ARBA00023015"/>
    </source>
</evidence>
<dbReference type="InterPro" id="IPR014710">
    <property type="entry name" value="RmlC-like_jellyroll"/>
</dbReference>
<keyword evidence="3" id="KW-0804">Transcription</keyword>
<evidence type="ECO:0000256" key="2">
    <source>
        <dbReference type="ARBA" id="ARBA00023125"/>
    </source>
</evidence>
<evidence type="ECO:0000313" key="7">
    <source>
        <dbReference type="Proteomes" id="UP000256913"/>
    </source>
</evidence>
<dbReference type="InterPro" id="IPR012318">
    <property type="entry name" value="HTH_CRP"/>
</dbReference>
<sequence length="243" mass="26231">MADDSARMITATLARSPIFRGLPPESLAELTSQATPFTVPVGSILWEQGDDPLDLVVIQSGLLCEFQPSRSGRRSVLHLKGPPHVVGDIAVFDRRPHLASVEALRESVILAIPAEPVVTLAASSMLLTHNVVLQFAAHVRTLAEQRADLMILDLARRVAKALLRMARPSDPMTVDIGVTVLANLAGGARQSVSAVLSRLERRGWLVLEPGRILLVDVPALNRYAGVAQAVREPLPSARCSRED</sequence>
<keyword evidence="2" id="KW-0238">DNA-binding</keyword>
<keyword evidence="7" id="KW-1185">Reference proteome</keyword>
<protein>
    <submittedName>
        <fullName evidence="6">CRP/FNR family transcriptional regulator</fullName>
    </submittedName>
</protein>
<gene>
    <name evidence="6" type="ORF">DFJ67_7330</name>
</gene>
<dbReference type="InterPro" id="IPR018490">
    <property type="entry name" value="cNMP-bd_dom_sf"/>
</dbReference>
<evidence type="ECO:0000313" key="6">
    <source>
        <dbReference type="EMBL" id="REG01250.1"/>
    </source>
</evidence>
<dbReference type="Gene3D" id="1.10.10.10">
    <property type="entry name" value="Winged helix-like DNA-binding domain superfamily/Winged helix DNA-binding domain"/>
    <property type="match status" value="1"/>
</dbReference>
<dbReference type="Gene3D" id="2.60.120.10">
    <property type="entry name" value="Jelly Rolls"/>
    <property type="match status" value="1"/>
</dbReference>
<dbReference type="InterPro" id="IPR036388">
    <property type="entry name" value="WH-like_DNA-bd_sf"/>
</dbReference>
<name>A0A3D9ZW64_9ACTN</name>
<accession>A0A3D9ZW64</accession>
<organism evidence="6 7">
    <name type="scientific">Asanoa ferruginea</name>
    <dbReference type="NCBI Taxonomy" id="53367"/>
    <lineage>
        <taxon>Bacteria</taxon>
        <taxon>Bacillati</taxon>
        <taxon>Actinomycetota</taxon>
        <taxon>Actinomycetes</taxon>
        <taxon>Micromonosporales</taxon>
        <taxon>Micromonosporaceae</taxon>
        <taxon>Asanoa</taxon>
    </lineage>
</organism>
<evidence type="ECO:0000256" key="3">
    <source>
        <dbReference type="ARBA" id="ARBA00023163"/>
    </source>
</evidence>
<comment type="caution">
    <text evidence="6">The sequence shown here is derived from an EMBL/GenBank/DDBJ whole genome shotgun (WGS) entry which is preliminary data.</text>
</comment>
<dbReference type="PROSITE" id="PS51063">
    <property type="entry name" value="HTH_CRP_2"/>
    <property type="match status" value="1"/>
</dbReference>
<dbReference type="CDD" id="cd00038">
    <property type="entry name" value="CAP_ED"/>
    <property type="match status" value="1"/>
</dbReference>
<dbReference type="Proteomes" id="UP000256913">
    <property type="component" value="Unassembled WGS sequence"/>
</dbReference>
<evidence type="ECO:0000259" key="4">
    <source>
        <dbReference type="PROSITE" id="PS50042"/>
    </source>
</evidence>
<dbReference type="InterPro" id="IPR050397">
    <property type="entry name" value="Env_Response_Regulators"/>
</dbReference>
<dbReference type="InterPro" id="IPR036390">
    <property type="entry name" value="WH_DNA-bd_sf"/>
</dbReference>
<dbReference type="EMBL" id="QUMQ01000001">
    <property type="protein sequence ID" value="REG01250.1"/>
    <property type="molecule type" value="Genomic_DNA"/>
</dbReference>
<dbReference type="SMART" id="SM00100">
    <property type="entry name" value="cNMP"/>
    <property type="match status" value="1"/>
</dbReference>
<proteinExistence type="predicted"/>
<dbReference type="InterPro" id="IPR000595">
    <property type="entry name" value="cNMP-bd_dom"/>
</dbReference>
<dbReference type="GO" id="GO:0003700">
    <property type="term" value="F:DNA-binding transcription factor activity"/>
    <property type="evidence" value="ECO:0007669"/>
    <property type="project" value="TreeGrafter"/>
</dbReference>
<evidence type="ECO:0000259" key="5">
    <source>
        <dbReference type="PROSITE" id="PS51063"/>
    </source>
</evidence>